<name>E9H9E8_DAPPU</name>
<organism evidence="1 2">
    <name type="scientific">Daphnia pulex</name>
    <name type="common">Water flea</name>
    <dbReference type="NCBI Taxonomy" id="6669"/>
    <lineage>
        <taxon>Eukaryota</taxon>
        <taxon>Metazoa</taxon>
        <taxon>Ecdysozoa</taxon>
        <taxon>Arthropoda</taxon>
        <taxon>Crustacea</taxon>
        <taxon>Branchiopoda</taxon>
        <taxon>Diplostraca</taxon>
        <taxon>Cladocera</taxon>
        <taxon>Anomopoda</taxon>
        <taxon>Daphniidae</taxon>
        <taxon>Daphnia</taxon>
    </lineage>
</organism>
<proteinExistence type="predicted"/>
<dbReference type="PhylomeDB" id="E9H9E8"/>
<reference evidence="1 2" key="1">
    <citation type="journal article" date="2011" name="Science">
        <title>The ecoresponsive genome of Daphnia pulex.</title>
        <authorList>
            <person name="Colbourne J.K."/>
            <person name="Pfrender M.E."/>
            <person name="Gilbert D."/>
            <person name="Thomas W.K."/>
            <person name="Tucker A."/>
            <person name="Oakley T.H."/>
            <person name="Tokishita S."/>
            <person name="Aerts A."/>
            <person name="Arnold G.J."/>
            <person name="Basu M.K."/>
            <person name="Bauer D.J."/>
            <person name="Caceres C.E."/>
            <person name="Carmel L."/>
            <person name="Casola C."/>
            <person name="Choi J.H."/>
            <person name="Detter J.C."/>
            <person name="Dong Q."/>
            <person name="Dusheyko S."/>
            <person name="Eads B.D."/>
            <person name="Frohlich T."/>
            <person name="Geiler-Samerotte K.A."/>
            <person name="Gerlach D."/>
            <person name="Hatcher P."/>
            <person name="Jogdeo S."/>
            <person name="Krijgsveld J."/>
            <person name="Kriventseva E.V."/>
            <person name="Kultz D."/>
            <person name="Laforsch C."/>
            <person name="Lindquist E."/>
            <person name="Lopez J."/>
            <person name="Manak J.R."/>
            <person name="Muller J."/>
            <person name="Pangilinan J."/>
            <person name="Patwardhan R.P."/>
            <person name="Pitluck S."/>
            <person name="Pritham E.J."/>
            <person name="Rechtsteiner A."/>
            <person name="Rho M."/>
            <person name="Rogozin I.B."/>
            <person name="Sakarya O."/>
            <person name="Salamov A."/>
            <person name="Schaack S."/>
            <person name="Shapiro H."/>
            <person name="Shiga Y."/>
            <person name="Skalitzky C."/>
            <person name="Smith Z."/>
            <person name="Souvorov A."/>
            <person name="Sung W."/>
            <person name="Tang Z."/>
            <person name="Tsuchiya D."/>
            <person name="Tu H."/>
            <person name="Vos H."/>
            <person name="Wang M."/>
            <person name="Wolf Y.I."/>
            <person name="Yamagata H."/>
            <person name="Yamada T."/>
            <person name="Ye Y."/>
            <person name="Shaw J.R."/>
            <person name="Andrews J."/>
            <person name="Crease T.J."/>
            <person name="Tang H."/>
            <person name="Lucas S.M."/>
            <person name="Robertson H.M."/>
            <person name="Bork P."/>
            <person name="Koonin E.V."/>
            <person name="Zdobnov E.M."/>
            <person name="Grigoriev I.V."/>
            <person name="Lynch M."/>
            <person name="Boore J.L."/>
        </authorList>
    </citation>
    <scope>NUCLEOTIDE SEQUENCE [LARGE SCALE GENOMIC DNA]</scope>
</reference>
<dbReference type="HOGENOM" id="CLU_1148229_0_0_1"/>
<protein>
    <submittedName>
        <fullName evidence="1">Uncharacterized protein</fullName>
    </submittedName>
</protein>
<evidence type="ECO:0000313" key="2">
    <source>
        <dbReference type="Proteomes" id="UP000000305"/>
    </source>
</evidence>
<accession>E9H9E8</accession>
<keyword evidence="2" id="KW-1185">Reference proteome</keyword>
<evidence type="ECO:0000313" key="1">
    <source>
        <dbReference type="EMBL" id="EFX71606.1"/>
    </source>
</evidence>
<dbReference type="EMBL" id="GL732608">
    <property type="protein sequence ID" value="EFX71606.1"/>
    <property type="molecule type" value="Genomic_DNA"/>
</dbReference>
<gene>
    <name evidence="1" type="ORF">DAPPUDRAFT_255530</name>
</gene>
<dbReference type="AlphaFoldDB" id="E9H9E8"/>
<dbReference type="KEGG" id="dpx:DAPPUDRAFT_255530"/>
<dbReference type="Proteomes" id="UP000000305">
    <property type="component" value="Unassembled WGS sequence"/>
</dbReference>
<sequence>MNFSLLPNVSERISNHFGEYFNQQIPIREVTTGYHQPIPESLHHMQNIFPNEAVIIPLPEENKQMEVNVRAVKRKRDDGCPILLAKPAPLSRPNKRARLSDPDAYFVDISKPMMFQPPRTGFPAPSTMNLSYWPALVTIRPVHCGQQLDVEMQDVNPIPPNHPTRKMLHIKRRCLFSSSIGGKVEMTKVTPMEVDPFVGSSKNWRKNRNRRKNKKDRANRIHESAIDDLLRIRTGVYNQNLI</sequence>
<dbReference type="InParanoid" id="E9H9E8"/>